<protein>
    <recommendedName>
        <fullName evidence="1">HTH cro/C1-type domain-containing protein</fullName>
    </recommendedName>
</protein>
<feature type="domain" description="HTH cro/C1-type" evidence="1">
    <location>
        <begin position="24"/>
        <end position="63"/>
    </location>
</feature>
<gene>
    <name evidence="2" type="ORF">B1H19_18895</name>
</gene>
<proteinExistence type="predicted"/>
<dbReference type="RefSeq" id="WP_083105831.1">
    <property type="nucleotide sequence ID" value="NZ_CP020569.1"/>
</dbReference>
<sequence>MHFDHARLLAALAAAGDTTDAKIAHRLGVNPSTAWRLRNGVTRPAARTLAAIERAYGVTAAELYGGAA</sequence>
<dbReference type="STRING" id="553510.B1H19_18895"/>
<dbReference type="EMBL" id="CP020569">
    <property type="protein sequence ID" value="ARF55976.1"/>
    <property type="molecule type" value="Genomic_DNA"/>
</dbReference>
<name>A0A1V0TSQ6_9ACTN</name>
<reference evidence="2 3" key="1">
    <citation type="submission" date="2017-04" db="EMBL/GenBank/DDBJ databases">
        <title>Complete Genome Sequence of Streptomyces gilvosporeus F607, a Capable Producer of Natamycin.</title>
        <authorList>
            <person name="Zong G."/>
            <person name="Zhong C."/>
            <person name="Fu J."/>
            <person name="Qin R."/>
            <person name="Cao G."/>
        </authorList>
    </citation>
    <scope>NUCLEOTIDE SEQUENCE [LARGE SCALE GENOMIC DNA]</scope>
    <source>
        <strain evidence="2 3">F607</strain>
    </source>
</reference>
<dbReference type="KEGG" id="sgv:B1H19_18895"/>
<dbReference type="InterPro" id="IPR001387">
    <property type="entry name" value="Cro/C1-type_HTH"/>
</dbReference>
<dbReference type="GO" id="GO:0003677">
    <property type="term" value="F:DNA binding"/>
    <property type="evidence" value="ECO:0007669"/>
    <property type="project" value="InterPro"/>
</dbReference>
<dbReference type="Proteomes" id="UP000192726">
    <property type="component" value="Chromosome"/>
</dbReference>
<evidence type="ECO:0000313" key="2">
    <source>
        <dbReference type="EMBL" id="ARF55976.1"/>
    </source>
</evidence>
<dbReference type="PROSITE" id="PS50943">
    <property type="entry name" value="HTH_CROC1"/>
    <property type="match status" value="1"/>
</dbReference>
<dbReference type="Gene3D" id="1.10.260.40">
    <property type="entry name" value="lambda repressor-like DNA-binding domains"/>
    <property type="match status" value="1"/>
</dbReference>
<dbReference type="InterPro" id="IPR010982">
    <property type="entry name" value="Lambda_DNA-bd_dom_sf"/>
</dbReference>
<evidence type="ECO:0000313" key="3">
    <source>
        <dbReference type="Proteomes" id="UP000192726"/>
    </source>
</evidence>
<dbReference type="CDD" id="cd00093">
    <property type="entry name" value="HTH_XRE"/>
    <property type="match status" value="1"/>
</dbReference>
<dbReference type="OrthoDB" id="4336258at2"/>
<keyword evidence="3" id="KW-1185">Reference proteome</keyword>
<dbReference type="SUPFAM" id="SSF47413">
    <property type="entry name" value="lambda repressor-like DNA-binding domains"/>
    <property type="match status" value="1"/>
</dbReference>
<organism evidence="2 3">
    <name type="scientific">Streptomyces gilvosporeus</name>
    <dbReference type="NCBI Taxonomy" id="553510"/>
    <lineage>
        <taxon>Bacteria</taxon>
        <taxon>Bacillati</taxon>
        <taxon>Actinomycetota</taxon>
        <taxon>Actinomycetes</taxon>
        <taxon>Kitasatosporales</taxon>
        <taxon>Streptomycetaceae</taxon>
        <taxon>Streptomyces</taxon>
    </lineage>
</organism>
<dbReference type="AlphaFoldDB" id="A0A1V0TSQ6"/>
<accession>A0A1V0TSQ6</accession>
<evidence type="ECO:0000259" key="1">
    <source>
        <dbReference type="PROSITE" id="PS50943"/>
    </source>
</evidence>
<dbReference type="Pfam" id="PF01381">
    <property type="entry name" value="HTH_3"/>
    <property type="match status" value="1"/>
</dbReference>